<reference evidence="2" key="1">
    <citation type="journal article" date="2014" name="Front. Microbiol.">
        <title>High frequency of phylogenetically diverse reductive dehalogenase-homologous genes in deep subseafloor sedimentary metagenomes.</title>
        <authorList>
            <person name="Kawai M."/>
            <person name="Futagami T."/>
            <person name="Toyoda A."/>
            <person name="Takaki Y."/>
            <person name="Nishi S."/>
            <person name="Hori S."/>
            <person name="Arai W."/>
            <person name="Tsubouchi T."/>
            <person name="Morono Y."/>
            <person name="Uchiyama I."/>
            <person name="Ito T."/>
            <person name="Fujiyama A."/>
            <person name="Inagaki F."/>
            <person name="Takami H."/>
        </authorList>
    </citation>
    <scope>NUCLEOTIDE SEQUENCE</scope>
    <source>
        <strain evidence="2">Expedition CK06-06</strain>
    </source>
</reference>
<dbReference type="AlphaFoldDB" id="X1R3Z2"/>
<feature type="non-terminal residue" evidence="2">
    <location>
        <position position="165"/>
    </location>
</feature>
<proteinExistence type="predicted"/>
<comment type="caution">
    <text evidence="2">The sequence shown here is derived from an EMBL/GenBank/DDBJ whole genome shotgun (WGS) entry which is preliminary data.</text>
</comment>
<feature type="compositionally biased region" description="Basic and acidic residues" evidence="1">
    <location>
        <begin position="1"/>
        <end position="18"/>
    </location>
</feature>
<dbReference type="EMBL" id="BARW01004316">
    <property type="protein sequence ID" value="GAI61801.1"/>
    <property type="molecule type" value="Genomic_DNA"/>
</dbReference>
<evidence type="ECO:0000256" key="1">
    <source>
        <dbReference type="SAM" id="MobiDB-lite"/>
    </source>
</evidence>
<organism evidence="2">
    <name type="scientific">marine sediment metagenome</name>
    <dbReference type="NCBI Taxonomy" id="412755"/>
    <lineage>
        <taxon>unclassified sequences</taxon>
        <taxon>metagenomes</taxon>
        <taxon>ecological metagenomes</taxon>
    </lineage>
</organism>
<protein>
    <submittedName>
        <fullName evidence="2">Uncharacterized protein</fullName>
    </submittedName>
</protein>
<evidence type="ECO:0000313" key="2">
    <source>
        <dbReference type="EMBL" id="GAI61801.1"/>
    </source>
</evidence>
<accession>X1R3Z2</accession>
<sequence length="165" mass="18281">MFLEGLREKLSPTTEERNASANEPISSSDVGIVESGKVELEEKLPELATKAYINEKLRFSIIPPKSWSIVEFPSRLVSILGSSVIFYAPTDGEKSAELEKLNNVEHIELGAIEEILDSLCYVPSVRFIVADTWGTLDEIIEKSKSVQQPFVEAVSGRKITVNDLV</sequence>
<feature type="region of interest" description="Disordered" evidence="1">
    <location>
        <begin position="1"/>
        <end position="27"/>
    </location>
</feature>
<name>X1R3Z2_9ZZZZ</name>
<gene>
    <name evidence="2" type="ORF">S12H4_10209</name>
</gene>